<dbReference type="Proteomes" id="UP000435649">
    <property type="component" value="Unassembled WGS sequence"/>
</dbReference>
<comment type="caution">
    <text evidence="9">The sequence shown here is derived from an EMBL/GenBank/DDBJ whole genome shotgun (WGS) entry which is preliminary data.</text>
</comment>
<reference evidence="9 10" key="1">
    <citation type="submission" date="2019-08" db="EMBL/GenBank/DDBJ databases">
        <title>In-depth cultivation of the pig gut microbiome towards novel bacterial diversity and tailored functional studies.</title>
        <authorList>
            <person name="Wylensek D."/>
            <person name="Hitch T.C.A."/>
            <person name="Clavel T."/>
        </authorList>
    </citation>
    <scope>NUCLEOTIDE SEQUENCE [LARGE SCALE GENOMIC DNA]</scope>
    <source>
        <strain evidence="9 10">BBE-744-WT-12</strain>
    </source>
</reference>
<keyword evidence="4" id="KW-0735">Signal-anchor</keyword>
<name>A0A844G0J0_9BACT</name>
<organism evidence="9 10">
    <name type="scientific">Victivallis lenta</name>
    <dbReference type="NCBI Taxonomy" id="2606640"/>
    <lineage>
        <taxon>Bacteria</taxon>
        <taxon>Pseudomonadati</taxon>
        <taxon>Lentisphaerota</taxon>
        <taxon>Lentisphaeria</taxon>
        <taxon>Victivallales</taxon>
        <taxon>Victivallaceae</taxon>
        <taxon>Victivallis</taxon>
    </lineage>
</organism>
<evidence type="ECO:0000313" key="10">
    <source>
        <dbReference type="Proteomes" id="UP000435649"/>
    </source>
</evidence>
<keyword evidence="5" id="KW-1133">Transmembrane helix</keyword>
<dbReference type="InterPro" id="IPR026071">
    <property type="entry name" value="Glyco_Hydrolase_99"/>
</dbReference>
<protein>
    <submittedName>
        <fullName evidence="9">Uncharacterized protein</fullName>
    </submittedName>
</protein>
<proteinExistence type="predicted"/>
<accession>A0A844G0J0</accession>
<evidence type="ECO:0000256" key="8">
    <source>
        <dbReference type="SAM" id="MobiDB-lite"/>
    </source>
</evidence>
<dbReference type="AlphaFoldDB" id="A0A844G0J0"/>
<keyword evidence="2" id="KW-0812">Transmembrane</keyword>
<comment type="subcellular location">
    <subcellularLocation>
        <location evidence="1">Golgi apparatus membrane</location>
        <topology evidence="1">Single-pass type II membrane protein</topology>
    </subcellularLocation>
</comment>
<keyword evidence="6" id="KW-0333">Golgi apparatus</keyword>
<dbReference type="EMBL" id="VUNS01000002">
    <property type="protein sequence ID" value="MST96039.1"/>
    <property type="molecule type" value="Genomic_DNA"/>
</dbReference>
<evidence type="ECO:0000256" key="1">
    <source>
        <dbReference type="ARBA" id="ARBA00004323"/>
    </source>
</evidence>
<feature type="region of interest" description="Disordered" evidence="8">
    <location>
        <begin position="1"/>
        <end position="145"/>
    </location>
</feature>
<evidence type="ECO:0000256" key="2">
    <source>
        <dbReference type="ARBA" id="ARBA00022692"/>
    </source>
</evidence>
<keyword evidence="10" id="KW-1185">Reference proteome</keyword>
<feature type="compositionally biased region" description="Basic and acidic residues" evidence="8">
    <location>
        <begin position="83"/>
        <end position="114"/>
    </location>
</feature>
<evidence type="ECO:0000313" key="9">
    <source>
        <dbReference type="EMBL" id="MST96039.1"/>
    </source>
</evidence>
<dbReference type="GO" id="GO:0016798">
    <property type="term" value="F:hydrolase activity, acting on glycosyl bonds"/>
    <property type="evidence" value="ECO:0007669"/>
    <property type="project" value="InterPro"/>
</dbReference>
<keyword evidence="7" id="KW-0472">Membrane</keyword>
<evidence type="ECO:0000256" key="7">
    <source>
        <dbReference type="ARBA" id="ARBA00023136"/>
    </source>
</evidence>
<feature type="compositionally biased region" description="Basic residues" evidence="8">
    <location>
        <begin position="125"/>
        <end position="134"/>
    </location>
</feature>
<sequence length="800" mass="90095">MHPRHEGGCAGVPVPLARPRAAGQLDRVLAGPDEKRLRPGPRSAEARPGRDRARGGHDPRRDRGAARGARERPQLSRRRQHHHGPELCRDRGVHLPEPVDRDRLQRKNLPDRAGNHPAAETHSVTRVHHRHGIHRPGEHPGPERGETAVKRTLLTLAAAAAAFPLFAAPGDEHLRQYAESVPGDAAVEAASKLNVKVPVFAREWHIWTGVPYGDRPTVPRWTHWNGEKKFGRYDPATTIEQLRPGSSWRRNLNCAGYPLPGPYDPGRPGIIRWQLETARNAGIECMYLHLWPSLWDDGADLTPQPLFERALDIAAELGYPIAIHDEIAFRRPNITKAQLFENSVRRTALLVRRYGKHPGWYKTDGLPVYYFQNWNGWIKPPELERYFAEVEKQAGPVYWVYEGPDSEAAFRIPQIRAVLSHNNSWFLHTPPHGAGPHPWEKLDASMERAVKLARKHGKKFGMMVYTRFNNNFDRGNPGRGRIPAENGMFFVDSVRRTMKFKPDFYIFTQWNDFEESAFIEPGWDFDGFNGDPYRYCRIVAAMQGKTFRPAPLPPRAEVDPYIRHKLYGDTAPGDLGPVFARVRPQNGTLPLPWAEDGPVPAVLRVVQDNLARWTPGDAEYRGQKLRLANWSAPDADGTIEGGRELRFYAPGLANRTATPRWIGIRHSVPAGTKLTVNYRSVHENYRIDSRWERRSLNLDSGVTLPMADGSVFSWVPAWGDRFCGEEGDLLIRLSGKKGKSRIHEVIIWSPEMEEHSAAPSGAIPVPAGIDPARPFVAAAYDEAGNPGIPHLFAPTQEESE</sequence>
<feature type="compositionally biased region" description="Basic and acidic residues" evidence="8">
    <location>
        <begin position="44"/>
        <end position="74"/>
    </location>
</feature>
<feature type="compositionally biased region" description="Basic and acidic residues" evidence="8">
    <location>
        <begin position="135"/>
        <end position="145"/>
    </location>
</feature>
<evidence type="ECO:0000256" key="6">
    <source>
        <dbReference type="ARBA" id="ARBA00023034"/>
    </source>
</evidence>
<keyword evidence="3" id="KW-0378">Hydrolase</keyword>
<evidence type="ECO:0000256" key="4">
    <source>
        <dbReference type="ARBA" id="ARBA00022968"/>
    </source>
</evidence>
<dbReference type="Pfam" id="PF16317">
    <property type="entry name" value="Glyco_hydro_99"/>
    <property type="match status" value="1"/>
</dbReference>
<gene>
    <name evidence="9" type="ORF">FYJ85_03140</name>
</gene>
<dbReference type="Gene3D" id="3.20.20.80">
    <property type="entry name" value="Glycosidases"/>
    <property type="match status" value="1"/>
</dbReference>
<evidence type="ECO:0000256" key="3">
    <source>
        <dbReference type="ARBA" id="ARBA00022801"/>
    </source>
</evidence>
<evidence type="ECO:0000256" key="5">
    <source>
        <dbReference type="ARBA" id="ARBA00022989"/>
    </source>
</evidence>